<feature type="signal peptide" evidence="1">
    <location>
        <begin position="1"/>
        <end position="27"/>
    </location>
</feature>
<evidence type="ECO:0000313" key="2">
    <source>
        <dbReference type="EMBL" id="MFK4000210.1"/>
    </source>
</evidence>
<protein>
    <submittedName>
        <fullName evidence="2">WG repeat-containing protein</fullName>
    </submittedName>
</protein>
<keyword evidence="3" id="KW-1185">Reference proteome</keyword>
<dbReference type="RefSeq" id="WP_230710106.1">
    <property type="nucleotide sequence ID" value="NZ_JBJDPD010000002.1"/>
</dbReference>
<dbReference type="InterPro" id="IPR032774">
    <property type="entry name" value="WG_beta_rep"/>
</dbReference>
<organism evidence="2 3">
    <name type="scientific">Psychrobacter namhaensis</name>
    <dbReference type="NCBI Taxonomy" id="292734"/>
    <lineage>
        <taxon>Bacteria</taxon>
        <taxon>Pseudomonadati</taxon>
        <taxon>Pseudomonadota</taxon>
        <taxon>Gammaproteobacteria</taxon>
        <taxon>Moraxellales</taxon>
        <taxon>Moraxellaceae</taxon>
        <taxon>Psychrobacter</taxon>
    </lineage>
</organism>
<name>A0ABW8L5M8_9GAMM</name>
<evidence type="ECO:0000313" key="3">
    <source>
        <dbReference type="Proteomes" id="UP001620234"/>
    </source>
</evidence>
<dbReference type="Pfam" id="PF14903">
    <property type="entry name" value="WG_beta_rep"/>
    <property type="match status" value="1"/>
</dbReference>
<gene>
    <name evidence="2" type="ORF">ACI2I3_02530</name>
</gene>
<accession>A0ABW8L5M8</accession>
<dbReference type="EMBL" id="JBJDPD010000002">
    <property type="protein sequence ID" value="MFK4000210.1"/>
    <property type="molecule type" value="Genomic_DNA"/>
</dbReference>
<reference evidence="2 3" key="1">
    <citation type="submission" date="2024-11" db="EMBL/GenBank/DDBJ databases">
        <title>The Natural Products Discovery Center: Release of the First 8490 Sequenced Strains for Exploring Actinobacteria Biosynthetic Diversity.</title>
        <authorList>
            <person name="Kalkreuter E."/>
            <person name="Kautsar S.A."/>
            <person name="Yang D."/>
            <person name="Bader C.D."/>
            <person name="Teijaro C.N."/>
            <person name="Fluegel L."/>
            <person name="Davis C.M."/>
            <person name="Simpson J.R."/>
            <person name="Lauterbach L."/>
            <person name="Steele A.D."/>
            <person name="Gui C."/>
            <person name="Meng S."/>
            <person name="Li G."/>
            <person name="Viehrig K."/>
            <person name="Ye F."/>
            <person name="Su P."/>
            <person name="Kiefer A.F."/>
            <person name="Nichols A."/>
            <person name="Cepeda A.J."/>
            <person name="Yan W."/>
            <person name="Fan B."/>
            <person name="Jiang Y."/>
            <person name="Adhikari A."/>
            <person name="Zheng C.-J."/>
            <person name="Schuster L."/>
            <person name="Cowan T.M."/>
            <person name="Smanski M.J."/>
            <person name="Chevrette M.G."/>
            <person name="De Carvalho L.P.S."/>
            <person name="Shen B."/>
        </authorList>
    </citation>
    <scope>NUCLEOTIDE SEQUENCE [LARGE SCALE GENOMIC DNA]</scope>
    <source>
        <strain evidence="2 3">NPDC077433</strain>
    </source>
</reference>
<keyword evidence="1" id="KW-0732">Signal</keyword>
<sequence>MTKKPNNAISLFVLSVFSVAVFSSAHATVNCAGYLPSSYFQRIESNKKLTGKLIEQTDGTQQLQNADGKVIIEGLTNAHIVMDKYVLGQRLDPNDNSHGANYGVVNTAGKTIVPFKYDDIQTQPDIATSFIVSVNTENGSVKQGIINRHGEWVYPLTDAHIQHAHYDSHYDQDYFIVTHSSEKLSDQRQTGLLDDRGYWAIMPQYDAILPLNACTGQLLYMQVNLQNKSALIDQNNDIIIPFAPNQHIESFNNATSPLLFLRSTLMTGSTARRRE</sequence>
<proteinExistence type="predicted"/>
<dbReference type="Proteomes" id="UP001620234">
    <property type="component" value="Unassembled WGS sequence"/>
</dbReference>
<comment type="caution">
    <text evidence="2">The sequence shown here is derived from an EMBL/GenBank/DDBJ whole genome shotgun (WGS) entry which is preliminary data.</text>
</comment>
<evidence type="ECO:0000256" key="1">
    <source>
        <dbReference type="SAM" id="SignalP"/>
    </source>
</evidence>
<feature type="chain" id="PRO_5046088639" evidence="1">
    <location>
        <begin position="28"/>
        <end position="275"/>
    </location>
</feature>